<dbReference type="AlphaFoldDB" id="M5S9Y6"/>
<protein>
    <submittedName>
        <fullName evidence="1">Uncharacterized protein</fullName>
    </submittedName>
</protein>
<name>M5S9Y6_9BACT</name>
<proteinExistence type="predicted"/>
<gene>
    <name evidence="1" type="ORF">RESH_00928</name>
</gene>
<evidence type="ECO:0000313" key="1">
    <source>
        <dbReference type="EMBL" id="EMI28453.1"/>
    </source>
</evidence>
<comment type="caution">
    <text evidence="1">The sequence shown here is derived from an EMBL/GenBank/DDBJ whole genome shotgun (WGS) entry which is preliminary data.</text>
</comment>
<organism evidence="1 2">
    <name type="scientific">Rhodopirellula europaea SH398</name>
    <dbReference type="NCBI Taxonomy" id="1263868"/>
    <lineage>
        <taxon>Bacteria</taxon>
        <taxon>Pseudomonadati</taxon>
        <taxon>Planctomycetota</taxon>
        <taxon>Planctomycetia</taxon>
        <taxon>Pirellulales</taxon>
        <taxon>Pirellulaceae</taxon>
        <taxon>Rhodopirellula</taxon>
    </lineage>
</organism>
<dbReference type="Proteomes" id="UP000011996">
    <property type="component" value="Unassembled WGS sequence"/>
</dbReference>
<sequence length="74" mass="8177">MNRSGEYSSSSIRRNEADHIFNIAINRLAAGTCLDHIVHRSNDEAYLDAVGAPRIPAQRPPVASLDDSLRNRFG</sequence>
<dbReference type="EMBL" id="ANOF01000034">
    <property type="protein sequence ID" value="EMI28453.1"/>
    <property type="molecule type" value="Genomic_DNA"/>
</dbReference>
<accession>M5S9Y6</accession>
<dbReference type="STRING" id="1263868.RESH_00928"/>
<evidence type="ECO:0000313" key="2">
    <source>
        <dbReference type="Proteomes" id="UP000011996"/>
    </source>
</evidence>
<reference evidence="1 2" key="1">
    <citation type="journal article" date="2013" name="Mar. Genomics">
        <title>Expression of sulfatases in Rhodopirellula baltica and the diversity of sulfatases in the genus Rhodopirellula.</title>
        <authorList>
            <person name="Wegner C.E."/>
            <person name="Richter-Heitmann T."/>
            <person name="Klindworth A."/>
            <person name="Klockow C."/>
            <person name="Richter M."/>
            <person name="Achstetter T."/>
            <person name="Glockner F.O."/>
            <person name="Harder J."/>
        </authorList>
    </citation>
    <scope>NUCLEOTIDE SEQUENCE [LARGE SCALE GENOMIC DNA]</scope>
    <source>
        <strain evidence="1 2">SH398</strain>
    </source>
</reference>
<dbReference type="PATRIC" id="fig|1263868.3.peg.1004"/>